<proteinExistence type="inferred from homology"/>
<keyword evidence="5" id="KW-0862">Zinc</keyword>
<dbReference type="PANTHER" id="PTHR43690">
    <property type="entry name" value="NARDILYSIN"/>
    <property type="match status" value="1"/>
</dbReference>
<dbReference type="GO" id="GO:0005829">
    <property type="term" value="C:cytosol"/>
    <property type="evidence" value="ECO:0007669"/>
    <property type="project" value="TreeGrafter"/>
</dbReference>
<comment type="similarity">
    <text evidence="1">Belongs to the peptidase M16 family.</text>
</comment>
<dbReference type="Proteomes" id="UP000307173">
    <property type="component" value="Unassembled WGS sequence"/>
</dbReference>
<dbReference type="InterPro" id="IPR054734">
    <property type="entry name" value="PqqF-like_C_4"/>
</dbReference>
<name>A0A4T0X6X0_9ASCO</name>
<dbReference type="OrthoDB" id="952271at2759"/>
<evidence type="ECO:0008006" key="12">
    <source>
        <dbReference type="Google" id="ProtNLM"/>
    </source>
</evidence>
<evidence type="ECO:0000259" key="7">
    <source>
        <dbReference type="Pfam" id="PF00675"/>
    </source>
</evidence>
<dbReference type="Pfam" id="PF16187">
    <property type="entry name" value="Peptidase_M16_M"/>
    <property type="match status" value="1"/>
</dbReference>
<dbReference type="EMBL" id="SELW01000049">
    <property type="protein sequence ID" value="TID31115.1"/>
    <property type="molecule type" value="Genomic_DNA"/>
</dbReference>
<evidence type="ECO:0000259" key="9">
    <source>
        <dbReference type="Pfam" id="PF22456"/>
    </source>
</evidence>
<dbReference type="GO" id="GO:0051603">
    <property type="term" value="P:proteolysis involved in protein catabolic process"/>
    <property type="evidence" value="ECO:0007669"/>
    <property type="project" value="TreeGrafter"/>
</dbReference>
<protein>
    <recommendedName>
        <fullName evidence="12">Peptidase M16 N-terminal domain-containing protein</fullName>
    </recommendedName>
</protein>
<gene>
    <name evidence="10" type="ORF">CANINC_000359</name>
</gene>
<comment type="caution">
    <text evidence="10">The sequence shown here is derived from an EMBL/GenBank/DDBJ whole genome shotgun (WGS) entry which is preliminary data.</text>
</comment>
<evidence type="ECO:0000256" key="4">
    <source>
        <dbReference type="ARBA" id="ARBA00022801"/>
    </source>
</evidence>
<keyword evidence="6" id="KW-0482">Metalloprotease</keyword>
<evidence type="ECO:0000313" key="11">
    <source>
        <dbReference type="Proteomes" id="UP000307173"/>
    </source>
</evidence>
<evidence type="ECO:0000256" key="3">
    <source>
        <dbReference type="ARBA" id="ARBA00022723"/>
    </source>
</evidence>
<dbReference type="AlphaFoldDB" id="A0A4T0X6X0"/>
<dbReference type="GO" id="GO:0005739">
    <property type="term" value="C:mitochondrion"/>
    <property type="evidence" value="ECO:0007669"/>
    <property type="project" value="TreeGrafter"/>
</dbReference>
<dbReference type="GO" id="GO:0004222">
    <property type="term" value="F:metalloendopeptidase activity"/>
    <property type="evidence" value="ECO:0007669"/>
    <property type="project" value="InterPro"/>
</dbReference>
<dbReference type="InterPro" id="IPR011765">
    <property type="entry name" value="Pept_M16_N"/>
</dbReference>
<feature type="domain" description="Coenzyme PQQ synthesis protein F-like C-terminal lobe" evidence="9">
    <location>
        <begin position="876"/>
        <end position="951"/>
    </location>
</feature>
<evidence type="ECO:0000259" key="8">
    <source>
        <dbReference type="Pfam" id="PF16187"/>
    </source>
</evidence>
<dbReference type="PROSITE" id="PS00143">
    <property type="entry name" value="INSULINASE"/>
    <property type="match status" value="1"/>
</dbReference>
<keyword evidence="11" id="KW-1185">Reference proteome</keyword>
<dbReference type="InterPro" id="IPR032632">
    <property type="entry name" value="Peptidase_M16_M"/>
</dbReference>
<keyword evidence="3" id="KW-0479">Metal-binding</keyword>
<evidence type="ECO:0000313" key="10">
    <source>
        <dbReference type="EMBL" id="TID31115.1"/>
    </source>
</evidence>
<feature type="domain" description="Peptidase M16 middle/third" evidence="8">
    <location>
        <begin position="495"/>
        <end position="761"/>
    </location>
</feature>
<evidence type="ECO:0000256" key="6">
    <source>
        <dbReference type="ARBA" id="ARBA00023049"/>
    </source>
</evidence>
<dbReference type="GO" id="GO:0046872">
    <property type="term" value="F:metal ion binding"/>
    <property type="evidence" value="ECO:0007669"/>
    <property type="project" value="UniProtKB-KW"/>
</dbReference>
<sequence>MTETLSYDQHFAVPFSHEQRSYSTLKLPNGISGIIITDPSEDVASCSLSVATGHHANPDTIPGLAHLCEHMISVSSKDYPQPDTLTKSIHDAGGSKNAFTTNESSTYYFSVPISSNKQARSDFEHILEIFTSNFDCPLFDETYSNREIYAVDNEHTVNKSKKNRLAFQGFKLLANKKHQFSRFSTGSLTSLTESCKKYDIRAKLVQFFEKEYTPDRMCFVIRGPQSMNYLQKLALINFGKIRASRAEKELLDRSNASNTTLTREILISNISSHVWKSRYETDVFGKDHMKKAVLIDKDVDSVLRIAFPVKLAHDKISRREYLFYQDYWCDLFGSETANTIASVLLSRELIVSLTTKISDVTFNTILLELELNLTNLGMQSISTIIDITLRYASLFDSNDKKFTKHLAKSMSQFNGIQMYNFLHAEVESNSIWETKTLSCQLLSDFSSYGKYFLKQMPILDFDIDGYHGSYTDDKIAQDWWMLQAASFCKFMEENVNLENMLISYVGHIKETNLDWIENSSENMLTESDFDFSYKIERIKSSIFDQSNNLLYELGLSPPNVFAKNIVESQTKLLDMIAITQTFSSTASLGYSVKNTALATVPNLHYFDEGSQLWYKHEIDATYKDKILFTMELVNTELPASPELVVTLEMLTQIVNFRVSEYLYSALTMNYAYNLYPSFKGDTGILLHVSGPKGNFEKVLTVLIYEMKLVIESFNSVVSKAEYERARKAVLFRFQNVENISSLETATLGMMALIEENTWMPELRVSALEKCSFNNIQSQLPKLFSKCYLTAFLHGDIESCYFKDVMSIIKKLSPFLDGAGHQFPSSIMLPKGTNFIAHASSKNLTNALQIFIQTCIRDDIENKSITKFVSFVMTMSLVNLLRTEYQLGYIALVGLKTFRRTHGIHISIVSGSYTASDLEKKVDDILMEWYERNVKKLKQSQLNDLIEKFISSEKSSSTGSSLTTNASLFYGAIGSNSGDSKAVKQHCGFWEQMDSKTYAFSGSIQGDDSINYDFIKKLTTSSFNAFIKAKILPTSTERCKASVLVDSSCSKEEMEKESKGIQLFLFLSSMGLPIKQQHLQDILKASGDSQILLSKNLYKYYRERGKSITLLAAMMTKLSKSLFLRDAASVEPAIKKTEVDVAKITEWQQNIGYVRNRQSISQKLNTLFNV</sequence>
<keyword evidence="2" id="KW-0645">Protease</keyword>
<dbReference type="PANTHER" id="PTHR43690:SF18">
    <property type="entry name" value="INSULIN-DEGRADING ENZYME-RELATED"/>
    <property type="match status" value="1"/>
</dbReference>
<dbReference type="GO" id="GO:0043171">
    <property type="term" value="P:peptide catabolic process"/>
    <property type="evidence" value="ECO:0007669"/>
    <property type="project" value="TreeGrafter"/>
</dbReference>
<keyword evidence="4" id="KW-0378">Hydrolase</keyword>
<reference evidence="10 11" key="1">
    <citation type="journal article" date="2019" name="Front. Genet.">
        <title>Whole-Genome Sequencing of the Opportunistic Yeast Pathogen Candida inconspicua Uncovers Its Hybrid Origin.</title>
        <authorList>
            <person name="Mixao V."/>
            <person name="Hansen A.P."/>
            <person name="Saus E."/>
            <person name="Boekhout T."/>
            <person name="Lass-Florl C."/>
            <person name="Gabaldon T."/>
        </authorList>
    </citation>
    <scope>NUCLEOTIDE SEQUENCE [LARGE SCALE GENOMIC DNA]</scope>
    <source>
        <strain evidence="10 11">CBS 180</strain>
    </source>
</reference>
<organism evidence="10 11">
    <name type="scientific">Pichia inconspicua</name>
    <dbReference type="NCBI Taxonomy" id="52247"/>
    <lineage>
        <taxon>Eukaryota</taxon>
        <taxon>Fungi</taxon>
        <taxon>Dikarya</taxon>
        <taxon>Ascomycota</taxon>
        <taxon>Saccharomycotina</taxon>
        <taxon>Pichiomycetes</taxon>
        <taxon>Pichiales</taxon>
        <taxon>Pichiaceae</taxon>
        <taxon>Pichia</taxon>
    </lineage>
</organism>
<dbReference type="STRING" id="52247.A0A4T0X6X0"/>
<evidence type="ECO:0000256" key="1">
    <source>
        <dbReference type="ARBA" id="ARBA00007261"/>
    </source>
</evidence>
<dbReference type="InterPro" id="IPR050626">
    <property type="entry name" value="Peptidase_M16"/>
</dbReference>
<dbReference type="SUPFAM" id="SSF63411">
    <property type="entry name" value="LuxS/MPP-like metallohydrolase"/>
    <property type="match status" value="4"/>
</dbReference>
<dbReference type="InterPro" id="IPR011249">
    <property type="entry name" value="Metalloenz_LuxS/M16"/>
</dbReference>
<feature type="domain" description="Peptidase M16 N-terminal" evidence="7">
    <location>
        <begin position="36"/>
        <end position="157"/>
    </location>
</feature>
<evidence type="ECO:0000256" key="5">
    <source>
        <dbReference type="ARBA" id="ARBA00022833"/>
    </source>
</evidence>
<dbReference type="Pfam" id="PF22456">
    <property type="entry name" value="PqqF-like_C_4"/>
    <property type="match status" value="1"/>
</dbReference>
<dbReference type="Pfam" id="PF00675">
    <property type="entry name" value="Peptidase_M16"/>
    <property type="match status" value="1"/>
</dbReference>
<evidence type="ECO:0000256" key="2">
    <source>
        <dbReference type="ARBA" id="ARBA00022670"/>
    </source>
</evidence>
<accession>A0A4T0X6X0</accession>
<dbReference type="Gene3D" id="3.30.830.10">
    <property type="entry name" value="Metalloenzyme, LuxS/M16 peptidase-like"/>
    <property type="match status" value="4"/>
</dbReference>
<dbReference type="InterPro" id="IPR001431">
    <property type="entry name" value="Pept_M16_Zn_BS"/>
</dbReference>